<sequence length="245" mass="24517">MRGFIGILAVAYLFHHADAAVVFTGPSIGGTTPDFTGAASIAETSTAGDVLFSFTSTDEGSATYAFAADGNPGSVAVIDAKNVKLATSKSIDFETTTSLVFKITGTEGGAAVTLTVTLTITNRLEFAKTSYEVCVAEGTVAATVVGTYKVADAKGTDTVAYANAPATYLSVGPSTGELTVATGQTLTSATTGGYTTTITATATGTGASAVGTTSVKVTVGGCSGAGQIQFMAILLLIPLLITRLF</sequence>
<name>A0A9D4DWV7_DREPO</name>
<dbReference type="GO" id="GO:0016020">
    <property type="term" value="C:membrane"/>
    <property type="evidence" value="ECO:0007669"/>
    <property type="project" value="InterPro"/>
</dbReference>
<gene>
    <name evidence="2" type="ORF">DPMN_190220</name>
</gene>
<accession>A0A9D4DWV7</accession>
<dbReference type="InterPro" id="IPR015919">
    <property type="entry name" value="Cadherin-like_sf"/>
</dbReference>
<dbReference type="Gene3D" id="2.60.40.60">
    <property type="entry name" value="Cadherins"/>
    <property type="match status" value="2"/>
</dbReference>
<evidence type="ECO:0000313" key="3">
    <source>
        <dbReference type="Proteomes" id="UP000828390"/>
    </source>
</evidence>
<reference evidence="2" key="2">
    <citation type="submission" date="2020-11" db="EMBL/GenBank/DDBJ databases">
        <authorList>
            <person name="McCartney M.A."/>
            <person name="Auch B."/>
            <person name="Kono T."/>
            <person name="Mallez S."/>
            <person name="Becker A."/>
            <person name="Gohl D.M."/>
            <person name="Silverstein K.A.T."/>
            <person name="Koren S."/>
            <person name="Bechman K.B."/>
            <person name="Herman A."/>
            <person name="Abrahante J.E."/>
            <person name="Garbe J."/>
        </authorList>
    </citation>
    <scope>NUCLEOTIDE SEQUENCE</scope>
    <source>
        <strain evidence="2">Duluth1</strain>
        <tissue evidence="2">Whole animal</tissue>
    </source>
</reference>
<dbReference type="SUPFAM" id="SSF49313">
    <property type="entry name" value="Cadherin-like"/>
    <property type="match status" value="2"/>
</dbReference>
<dbReference type="Proteomes" id="UP000828390">
    <property type="component" value="Unassembled WGS sequence"/>
</dbReference>
<dbReference type="EMBL" id="JAIWYP010000010">
    <property type="protein sequence ID" value="KAH3755524.1"/>
    <property type="molecule type" value="Genomic_DNA"/>
</dbReference>
<feature type="signal peptide" evidence="1">
    <location>
        <begin position="1"/>
        <end position="19"/>
    </location>
</feature>
<reference evidence="2" key="1">
    <citation type="journal article" date="2019" name="bioRxiv">
        <title>The Genome of the Zebra Mussel, Dreissena polymorpha: A Resource for Invasive Species Research.</title>
        <authorList>
            <person name="McCartney M.A."/>
            <person name="Auch B."/>
            <person name="Kono T."/>
            <person name="Mallez S."/>
            <person name="Zhang Y."/>
            <person name="Obille A."/>
            <person name="Becker A."/>
            <person name="Abrahante J.E."/>
            <person name="Garbe J."/>
            <person name="Badalamenti J.P."/>
            <person name="Herman A."/>
            <person name="Mangelson H."/>
            <person name="Liachko I."/>
            <person name="Sullivan S."/>
            <person name="Sone E.D."/>
            <person name="Koren S."/>
            <person name="Silverstein K.A.T."/>
            <person name="Beckman K.B."/>
            <person name="Gohl D.M."/>
        </authorList>
    </citation>
    <scope>NUCLEOTIDE SEQUENCE</scope>
    <source>
        <strain evidence="2">Duluth1</strain>
        <tissue evidence="2">Whole animal</tissue>
    </source>
</reference>
<protein>
    <recommendedName>
        <fullName evidence="4">Cadherin domain-containing protein</fullName>
    </recommendedName>
</protein>
<keyword evidence="1" id="KW-0732">Signal</keyword>
<comment type="caution">
    <text evidence="2">The sequence shown here is derived from an EMBL/GenBank/DDBJ whole genome shotgun (WGS) entry which is preliminary data.</text>
</comment>
<feature type="chain" id="PRO_5039637647" description="Cadherin domain-containing protein" evidence="1">
    <location>
        <begin position="20"/>
        <end position="245"/>
    </location>
</feature>
<keyword evidence="3" id="KW-1185">Reference proteome</keyword>
<evidence type="ECO:0000256" key="1">
    <source>
        <dbReference type="SAM" id="SignalP"/>
    </source>
</evidence>
<evidence type="ECO:0008006" key="4">
    <source>
        <dbReference type="Google" id="ProtNLM"/>
    </source>
</evidence>
<evidence type="ECO:0000313" key="2">
    <source>
        <dbReference type="EMBL" id="KAH3755524.1"/>
    </source>
</evidence>
<proteinExistence type="predicted"/>
<dbReference type="GO" id="GO:0005509">
    <property type="term" value="F:calcium ion binding"/>
    <property type="evidence" value="ECO:0007669"/>
    <property type="project" value="InterPro"/>
</dbReference>
<organism evidence="2 3">
    <name type="scientific">Dreissena polymorpha</name>
    <name type="common">Zebra mussel</name>
    <name type="synonym">Mytilus polymorpha</name>
    <dbReference type="NCBI Taxonomy" id="45954"/>
    <lineage>
        <taxon>Eukaryota</taxon>
        <taxon>Metazoa</taxon>
        <taxon>Spiralia</taxon>
        <taxon>Lophotrochozoa</taxon>
        <taxon>Mollusca</taxon>
        <taxon>Bivalvia</taxon>
        <taxon>Autobranchia</taxon>
        <taxon>Heteroconchia</taxon>
        <taxon>Euheterodonta</taxon>
        <taxon>Imparidentia</taxon>
        <taxon>Neoheterodontei</taxon>
        <taxon>Myida</taxon>
        <taxon>Dreissenoidea</taxon>
        <taxon>Dreissenidae</taxon>
        <taxon>Dreissena</taxon>
    </lineage>
</organism>
<dbReference type="AlphaFoldDB" id="A0A9D4DWV7"/>